<accession>A0A6H9Y9J1</accession>
<evidence type="ECO:0000313" key="7">
    <source>
        <dbReference type="EMBL" id="KAB2340151.1"/>
    </source>
</evidence>
<protein>
    <submittedName>
        <fullName evidence="7">MFS transporter</fullName>
    </submittedName>
</protein>
<gene>
    <name evidence="7" type="ORF">F8566_45630</name>
</gene>
<dbReference type="EMBL" id="WBMT01000031">
    <property type="protein sequence ID" value="KAB2340151.1"/>
    <property type="molecule type" value="Genomic_DNA"/>
</dbReference>
<evidence type="ECO:0000256" key="3">
    <source>
        <dbReference type="ARBA" id="ARBA00022692"/>
    </source>
</evidence>
<dbReference type="Gene3D" id="1.20.1250.20">
    <property type="entry name" value="MFS general substrate transporter like domains"/>
    <property type="match status" value="1"/>
</dbReference>
<dbReference type="RefSeq" id="WP_151569982.1">
    <property type="nucleotide sequence ID" value="NZ_WBMT01000031.1"/>
</dbReference>
<sequence length="406" mass="41428">MRFRTVLAVREFRALWAAELLSQVGDQVARVALAVLVYQRTSSALLAGLAFALTFLPSLLGGVLLGGLADRYPRREVIVVLDLLRAALVGLMALPGMPLAALCALLALVTLLGGPFKAAQLALLADVLTGDRYVTALALRQMTIQSAQVAGFLAGGALAQWISPSGGLAFNAVSFAAAAALVRVGVPRQPAPAFRSAAVQGTARAGGVAMVWRDPGLRSLTALGWLAGFHIVPEAIAAPYADALGDDTAVSVGILMASDPVGSVAGALILGRFVPETVRGKILAPCALLAGLPLLVCAFGPALPLSALMFAMSGALATAYHIQLNAAFVERLHPEAKARGLGVLASGLITVQGLGALGGGLFSDLLGPERAIALAGISAILLGLRPAATWIRVSGEPRTTAPDQGP</sequence>
<feature type="transmembrane region" description="Helical" evidence="6">
    <location>
        <begin position="282"/>
        <end position="302"/>
    </location>
</feature>
<feature type="transmembrane region" description="Helical" evidence="6">
    <location>
        <begin position="371"/>
        <end position="388"/>
    </location>
</feature>
<keyword evidence="5 6" id="KW-0472">Membrane</keyword>
<dbReference type="Pfam" id="PF07690">
    <property type="entry name" value="MFS_1"/>
    <property type="match status" value="1"/>
</dbReference>
<organism evidence="7 8">
    <name type="scientific">Actinomadura rudentiformis</name>
    <dbReference type="NCBI Taxonomy" id="359158"/>
    <lineage>
        <taxon>Bacteria</taxon>
        <taxon>Bacillati</taxon>
        <taxon>Actinomycetota</taxon>
        <taxon>Actinomycetes</taxon>
        <taxon>Streptosporangiales</taxon>
        <taxon>Thermomonosporaceae</taxon>
        <taxon>Actinomadura</taxon>
    </lineage>
</organism>
<feature type="transmembrane region" description="Helical" evidence="6">
    <location>
        <begin position="308"/>
        <end position="329"/>
    </location>
</feature>
<dbReference type="Proteomes" id="UP000468735">
    <property type="component" value="Unassembled WGS sequence"/>
</dbReference>
<evidence type="ECO:0000256" key="4">
    <source>
        <dbReference type="ARBA" id="ARBA00022989"/>
    </source>
</evidence>
<dbReference type="PANTHER" id="PTHR23513">
    <property type="entry name" value="INTEGRAL MEMBRANE EFFLUX PROTEIN-RELATED"/>
    <property type="match status" value="1"/>
</dbReference>
<reference evidence="7 8" key="1">
    <citation type="submission" date="2019-09" db="EMBL/GenBank/DDBJ databases">
        <title>Actinomadura physcomitrii sp. nov., a novel actinomycete isolated from moss [Physcomitrium sphaericum (Ludw) Fuernr].</title>
        <authorList>
            <person name="Zhuang X."/>
            <person name="Liu C."/>
        </authorList>
    </citation>
    <scope>NUCLEOTIDE SEQUENCE [LARGE SCALE GENOMIC DNA]</scope>
    <source>
        <strain evidence="7 8">HMC1</strain>
    </source>
</reference>
<evidence type="ECO:0000313" key="8">
    <source>
        <dbReference type="Proteomes" id="UP000468735"/>
    </source>
</evidence>
<dbReference type="InterPro" id="IPR011701">
    <property type="entry name" value="MFS"/>
</dbReference>
<dbReference type="GO" id="GO:0005886">
    <property type="term" value="C:plasma membrane"/>
    <property type="evidence" value="ECO:0007669"/>
    <property type="project" value="UniProtKB-SubCell"/>
</dbReference>
<evidence type="ECO:0000256" key="2">
    <source>
        <dbReference type="ARBA" id="ARBA00022475"/>
    </source>
</evidence>
<feature type="transmembrane region" description="Helical" evidence="6">
    <location>
        <begin position="250"/>
        <end position="270"/>
    </location>
</feature>
<dbReference type="AlphaFoldDB" id="A0A6H9Y9J1"/>
<name>A0A6H9Y9J1_9ACTN</name>
<keyword evidence="4 6" id="KW-1133">Transmembrane helix</keyword>
<dbReference type="CDD" id="cd06173">
    <property type="entry name" value="MFS_MefA_like"/>
    <property type="match status" value="1"/>
</dbReference>
<dbReference type="PANTHER" id="PTHR23513:SF11">
    <property type="entry name" value="STAPHYLOFERRIN A TRANSPORTER"/>
    <property type="match status" value="1"/>
</dbReference>
<keyword evidence="3 6" id="KW-0812">Transmembrane</keyword>
<comment type="caution">
    <text evidence="7">The sequence shown here is derived from an EMBL/GenBank/DDBJ whole genome shotgun (WGS) entry which is preliminary data.</text>
</comment>
<feature type="transmembrane region" description="Helical" evidence="6">
    <location>
        <begin position="44"/>
        <end position="65"/>
    </location>
</feature>
<keyword evidence="2" id="KW-1003">Cell membrane</keyword>
<dbReference type="OrthoDB" id="3227279at2"/>
<evidence type="ECO:0000256" key="1">
    <source>
        <dbReference type="ARBA" id="ARBA00004651"/>
    </source>
</evidence>
<comment type="subcellular location">
    <subcellularLocation>
        <location evidence="1">Cell membrane</location>
        <topology evidence="1">Multi-pass membrane protein</topology>
    </subcellularLocation>
</comment>
<feature type="transmembrane region" description="Helical" evidence="6">
    <location>
        <begin position="341"/>
        <end position="359"/>
    </location>
</feature>
<evidence type="ECO:0000256" key="5">
    <source>
        <dbReference type="ARBA" id="ARBA00023136"/>
    </source>
</evidence>
<keyword evidence="8" id="KW-1185">Reference proteome</keyword>
<dbReference type="GO" id="GO:0022857">
    <property type="term" value="F:transmembrane transporter activity"/>
    <property type="evidence" value="ECO:0007669"/>
    <property type="project" value="InterPro"/>
</dbReference>
<feature type="transmembrane region" description="Helical" evidence="6">
    <location>
        <begin position="220"/>
        <end position="238"/>
    </location>
</feature>
<dbReference type="InterPro" id="IPR036259">
    <property type="entry name" value="MFS_trans_sf"/>
</dbReference>
<dbReference type="SUPFAM" id="SSF103473">
    <property type="entry name" value="MFS general substrate transporter"/>
    <property type="match status" value="1"/>
</dbReference>
<proteinExistence type="predicted"/>
<evidence type="ECO:0000256" key="6">
    <source>
        <dbReference type="SAM" id="Phobius"/>
    </source>
</evidence>